<dbReference type="Proteomes" id="UP000249422">
    <property type="component" value="Unassembled WGS sequence"/>
</dbReference>
<comment type="caution">
    <text evidence="1">The sequence shown here is derived from an EMBL/GenBank/DDBJ whole genome shotgun (WGS) entry which is preliminary data.</text>
</comment>
<protein>
    <submittedName>
        <fullName evidence="1">Uncharacterized protein</fullName>
    </submittedName>
</protein>
<evidence type="ECO:0000313" key="1">
    <source>
        <dbReference type="EMBL" id="RAJ05758.1"/>
    </source>
</evidence>
<sequence>MPGKTLATLPMYLDLHLPLALSFRQPACRPNAGSKNFYSTHLFHSGSSLSHPSLHHLNTGVHHDG</sequence>
<organism evidence="1 2">
    <name type="scientific">Aeromonas salmonicida</name>
    <dbReference type="NCBI Taxonomy" id="645"/>
    <lineage>
        <taxon>Bacteria</taxon>
        <taxon>Pseudomonadati</taxon>
        <taxon>Pseudomonadota</taxon>
        <taxon>Gammaproteobacteria</taxon>
        <taxon>Aeromonadales</taxon>
        <taxon>Aeromonadaceae</taxon>
        <taxon>Aeromonas</taxon>
    </lineage>
</organism>
<evidence type="ECO:0000313" key="2">
    <source>
        <dbReference type="Proteomes" id="UP000249422"/>
    </source>
</evidence>
<name>A0AAX1PJ90_AERSA</name>
<proteinExistence type="predicted"/>
<accession>A0AAX1PJ90</accession>
<gene>
    <name evidence="1" type="ORF">DEU50_106158</name>
</gene>
<dbReference type="EMBL" id="QLLM01000006">
    <property type="protein sequence ID" value="RAJ05758.1"/>
    <property type="molecule type" value="Genomic_DNA"/>
</dbReference>
<dbReference type="AlphaFoldDB" id="A0AAX1PJ90"/>
<reference evidence="1 2" key="1">
    <citation type="submission" date="2018-06" db="EMBL/GenBank/DDBJ databases">
        <title>Freshwater and sediment microbial communities from various areas in North America, analyzing microbe dynamics in response to fracking.</title>
        <authorList>
            <person name="Lamendella R."/>
        </authorList>
    </citation>
    <scope>NUCLEOTIDE SEQUENCE [LARGE SCALE GENOMIC DNA]</scope>
    <source>
        <strain evidence="1 2">17</strain>
    </source>
</reference>